<name>A0A3E0J821_9BACI</name>
<keyword evidence="2" id="KW-1185">Reference proteome</keyword>
<reference evidence="1 2" key="1">
    <citation type="submission" date="2018-08" db="EMBL/GenBank/DDBJ databases">
        <title>Genome sequence of Halobacillus trueperi KCTC 3686.</title>
        <authorList>
            <person name="Cho K.H."/>
            <person name="Kwak M.-J."/>
            <person name="Kim B.-Y."/>
            <person name="Chun J."/>
        </authorList>
    </citation>
    <scope>NUCLEOTIDE SEQUENCE [LARGE SCALE GENOMIC DNA]</scope>
    <source>
        <strain evidence="1 2">KCTC 3686</strain>
    </source>
</reference>
<dbReference type="AlphaFoldDB" id="A0A3E0J821"/>
<comment type="caution">
    <text evidence="1">The sequence shown here is derived from an EMBL/GenBank/DDBJ whole genome shotgun (WGS) entry which is preliminary data.</text>
</comment>
<proteinExistence type="predicted"/>
<dbReference type="Proteomes" id="UP000256305">
    <property type="component" value="Unassembled WGS sequence"/>
</dbReference>
<protein>
    <submittedName>
        <fullName evidence="1">Uncharacterized protein</fullName>
    </submittedName>
</protein>
<evidence type="ECO:0000313" key="1">
    <source>
        <dbReference type="EMBL" id="REJ09072.1"/>
    </source>
</evidence>
<evidence type="ECO:0000313" key="2">
    <source>
        <dbReference type="Proteomes" id="UP000256305"/>
    </source>
</evidence>
<sequence length="37" mass="4631">MNILRVYLYLKKGKILLKDEAGRWEMSSFLLLWWRRC</sequence>
<organism evidence="1 2">
    <name type="scientific">Halobacillus trueperi</name>
    <dbReference type="NCBI Taxonomy" id="156205"/>
    <lineage>
        <taxon>Bacteria</taxon>
        <taxon>Bacillati</taxon>
        <taxon>Bacillota</taxon>
        <taxon>Bacilli</taxon>
        <taxon>Bacillales</taxon>
        <taxon>Bacillaceae</taxon>
        <taxon>Halobacillus</taxon>
    </lineage>
</organism>
<gene>
    <name evidence="1" type="ORF">DYE48_11905</name>
</gene>
<dbReference type="EMBL" id="QUAE01000008">
    <property type="protein sequence ID" value="REJ09072.1"/>
    <property type="molecule type" value="Genomic_DNA"/>
</dbReference>
<accession>A0A3E0J821</accession>